<dbReference type="EMBL" id="HBFC01033835">
    <property type="protein sequence ID" value="CAD8720927.1"/>
    <property type="molecule type" value="Transcribed_RNA"/>
</dbReference>
<evidence type="ECO:0008006" key="3">
    <source>
        <dbReference type="Google" id="ProtNLM"/>
    </source>
</evidence>
<evidence type="ECO:0000256" key="1">
    <source>
        <dbReference type="SAM" id="MobiDB-lite"/>
    </source>
</evidence>
<accession>A0A7S0SZ95</accession>
<gene>
    <name evidence="2" type="ORF">MANT1106_LOCUS20139</name>
</gene>
<name>A0A7S0SZ95_9CHLO</name>
<feature type="region of interest" description="Disordered" evidence="1">
    <location>
        <begin position="93"/>
        <end position="172"/>
    </location>
</feature>
<dbReference type="AlphaFoldDB" id="A0A7S0SZ95"/>
<feature type="region of interest" description="Disordered" evidence="1">
    <location>
        <begin position="247"/>
        <end position="274"/>
    </location>
</feature>
<organism evidence="2">
    <name type="scientific">Mantoniella antarctica</name>
    <dbReference type="NCBI Taxonomy" id="81844"/>
    <lineage>
        <taxon>Eukaryota</taxon>
        <taxon>Viridiplantae</taxon>
        <taxon>Chlorophyta</taxon>
        <taxon>Mamiellophyceae</taxon>
        <taxon>Mamiellales</taxon>
        <taxon>Mamiellaceae</taxon>
        <taxon>Mantoniella</taxon>
    </lineage>
</organism>
<evidence type="ECO:0000313" key="2">
    <source>
        <dbReference type="EMBL" id="CAD8720927.1"/>
    </source>
</evidence>
<feature type="compositionally biased region" description="Basic and acidic residues" evidence="1">
    <location>
        <begin position="191"/>
        <end position="205"/>
    </location>
</feature>
<sequence>MADLAQYEQELLRRNAALEERAAASVARAKAVVDGSDAAAVAFKAQAGVERTTEVEEGIHEGVPYVHAISGGGVGLHAGMNYGQTVFGDAGDVGFNAPPTPPQEPPQTAAAAAVAAQAPRPASRTAATRPSSRAAAAQGSIATDEPFAAKEPARTSNASTAPVTQDWEDNAGRLAKARIRALQDELGAQGRELREAHSRLKDRDGELKSLLQDKLAAAKLSKGLQASIEKEKHAAAAARVSAEARERECAELRRESERASRGAKSGEQEMKARDVRLNRALEEVERYRHQLEAARDASKGGDAGARQEAERLAGENKRLERQKTELVAAFKKQMKLIDVLKKQKIHMEAARMLQFAEEDFMKTLDAHN</sequence>
<feature type="compositionally biased region" description="Polar residues" evidence="1">
    <location>
        <begin position="154"/>
        <end position="163"/>
    </location>
</feature>
<feature type="region of interest" description="Disordered" evidence="1">
    <location>
        <begin position="292"/>
        <end position="318"/>
    </location>
</feature>
<dbReference type="PANTHER" id="PTHR23313">
    <property type="entry name" value="TSEC1-RELATED"/>
    <property type="match status" value="1"/>
</dbReference>
<reference evidence="2" key="1">
    <citation type="submission" date="2021-01" db="EMBL/GenBank/DDBJ databases">
        <authorList>
            <person name="Corre E."/>
            <person name="Pelletier E."/>
            <person name="Niang G."/>
            <person name="Scheremetjew M."/>
            <person name="Finn R."/>
            <person name="Kale V."/>
            <person name="Holt S."/>
            <person name="Cochrane G."/>
            <person name="Meng A."/>
            <person name="Brown T."/>
            <person name="Cohen L."/>
        </authorList>
    </citation>
    <scope>NUCLEOTIDE SEQUENCE</scope>
    <source>
        <strain evidence="2">SL-175</strain>
    </source>
</reference>
<proteinExistence type="predicted"/>
<protein>
    <recommendedName>
        <fullName evidence="3">Testis-expressed sequence 9 protein</fullName>
    </recommendedName>
</protein>
<feature type="region of interest" description="Disordered" evidence="1">
    <location>
        <begin position="186"/>
        <end position="205"/>
    </location>
</feature>
<dbReference type="PANTHER" id="PTHR23313:SF0">
    <property type="entry name" value="TESTIS-EXPRESSED PROTEIN 9"/>
    <property type="match status" value="1"/>
</dbReference>
<feature type="compositionally biased region" description="Low complexity" evidence="1">
    <location>
        <begin position="106"/>
        <end position="138"/>
    </location>
</feature>